<dbReference type="InterPro" id="IPR052549">
    <property type="entry name" value="SpmB"/>
</dbReference>
<keyword evidence="1" id="KW-1133">Transmembrane helix</keyword>
<dbReference type="PANTHER" id="PTHR35793:SF2">
    <property type="entry name" value="INNER MEMBRANE PROTEIN YJIG"/>
    <property type="match status" value="1"/>
</dbReference>
<dbReference type="Pfam" id="PF07670">
    <property type="entry name" value="Gate"/>
    <property type="match status" value="1"/>
</dbReference>
<organism evidence="3 4">
    <name type="scientific">Candidatus Fimenecus excrementigallinarum</name>
    <dbReference type="NCBI Taxonomy" id="2840816"/>
    <lineage>
        <taxon>Bacteria</taxon>
        <taxon>Bacillati</taxon>
        <taxon>Bacillota</taxon>
        <taxon>Clostridia</taxon>
        <taxon>Candidatus Fimenecus</taxon>
    </lineage>
</organism>
<dbReference type="EMBL" id="DVMW01000018">
    <property type="protein sequence ID" value="HIU35389.1"/>
    <property type="molecule type" value="Genomic_DNA"/>
</dbReference>
<name>A0A9D1IG35_9FIRM</name>
<feature type="domain" description="Nucleoside transporter/FeoB GTPase Gate" evidence="2">
    <location>
        <begin position="43"/>
        <end position="143"/>
    </location>
</feature>
<feature type="transmembrane region" description="Helical" evidence="1">
    <location>
        <begin position="85"/>
        <end position="110"/>
    </location>
</feature>
<reference evidence="3" key="1">
    <citation type="submission" date="2020-10" db="EMBL/GenBank/DDBJ databases">
        <authorList>
            <person name="Gilroy R."/>
        </authorList>
    </citation>
    <scope>NUCLEOTIDE SEQUENCE</scope>
    <source>
        <strain evidence="3">ChiGjej1B1-19959</strain>
    </source>
</reference>
<sequence>MNRAGTLFLLFCIGGLIAFGLYKRVPVLDAFLEGAKESVAPAIGLLPSFTGLLLAVQMLEASGFLTRLADLLTPYLAKLGFPVEILPLCLLSPVSGSGSIGAFQAVLATYGPDSFVGRTASVLMASTETAFYTVTVYFGAVGVKKIRHTVLCALCADMVSCLLSGPIVRLFFNQ</sequence>
<keyword evidence="1" id="KW-0472">Membrane</keyword>
<comment type="caution">
    <text evidence="3">The sequence shown here is derived from an EMBL/GenBank/DDBJ whole genome shotgun (WGS) entry which is preliminary data.</text>
</comment>
<keyword evidence="1" id="KW-0812">Transmembrane</keyword>
<dbReference type="InterPro" id="IPR011642">
    <property type="entry name" value="Gate_dom"/>
</dbReference>
<evidence type="ECO:0000256" key="1">
    <source>
        <dbReference type="SAM" id="Phobius"/>
    </source>
</evidence>
<dbReference type="GO" id="GO:0005886">
    <property type="term" value="C:plasma membrane"/>
    <property type="evidence" value="ECO:0007669"/>
    <property type="project" value="TreeGrafter"/>
</dbReference>
<gene>
    <name evidence="3" type="ORF">IAC53_02115</name>
</gene>
<feature type="transmembrane region" description="Helical" evidence="1">
    <location>
        <begin position="42"/>
        <end position="65"/>
    </location>
</feature>
<dbReference type="Proteomes" id="UP000824071">
    <property type="component" value="Unassembled WGS sequence"/>
</dbReference>
<dbReference type="AlphaFoldDB" id="A0A9D1IG35"/>
<feature type="transmembrane region" description="Helical" evidence="1">
    <location>
        <begin position="122"/>
        <end position="143"/>
    </location>
</feature>
<evidence type="ECO:0000313" key="3">
    <source>
        <dbReference type="EMBL" id="HIU35389.1"/>
    </source>
</evidence>
<feature type="transmembrane region" description="Helical" evidence="1">
    <location>
        <begin position="150"/>
        <end position="172"/>
    </location>
</feature>
<proteinExistence type="predicted"/>
<evidence type="ECO:0000259" key="2">
    <source>
        <dbReference type="Pfam" id="PF07670"/>
    </source>
</evidence>
<evidence type="ECO:0000313" key="4">
    <source>
        <dbReference type="Proteomes" id="UP000824071"/>
    </source>
</evidence>
<protein>
    <submittedName>
        <fullName evidence="3">Spore maturation protein</fullName>
    </submittedName>
</protein>
<accession>A0A9D1IG35</accession>
<dbReference type="PANTHER" id="PTHR35793">
    <property type="entry name" value="INNER MEMBRANE PROTEIN YJIG"/>
    <property type="match status" value="1"/>
</dbReference>
<reference evidence="3" key="2">
    <citation type="journal article" date="2021" name="PeerJ">
        <title>Extensive microbial diversity within the chicken gut microbiome revealed by metagenomics and culture.</title>
        <authorList>
            <person name="Gilroy R."/>
            <person name="Ravi A."/>
            <person name="Getino M."/>
            <person name="Pursley I."/>
            <person name="Horton D.L."/>
            <person name="Alikhan N.F."/>
            <person name="Baker D."/>
            <person name="Gharbi K."/>
            <person name="Hall N."/>
            <person name="Watson M."/>
            <person name="Adriaenssens E.M."/>
            <person name="Foster-Nyarko E."/>
            <person name="Jarju S."/>
            <person name="Secka A."/>
            <person name="Antonio M."/>
            <person name="Oren A."/>
            <person name="Chaudhuri R.R."/>
            <person name="La Ragione R."/>
            <person name="Hildebrand F."/>
            <person name="Pallen M.J."/>
        </authorList>
    </citation>
    <scope>NUCLEOTIDE SEQUENCE</scope>
    <source>
        <strain evidence="3">ChiGjej1B1-19959</strain>
    </source>
</reference>